<dbReference type="AlphaFoldDB" id="A0A1W9HW57"/>
<protein>
    <recommendedName>
        <fullName evidence="1">SCP domain-containing protein</fullName>
    </recommendedName>
</protein>
<dbReference type="InterPro" id="IPR014044">
    <property type="entry name" value="CAP_dom"/>
</dbReference>
<organism evidence="2 3">
    <name type="scientific">Candidatus Raskinella chloraquaticus</name>
    <dbReference type="NCBI Taxonomy" id="1951219"/>
    <lineage>
        <taxon>Bacteria</taxon>
        <taxon>Pseudomonadati</taxon>
        <taxon>Pseudomonadota</taxon>
        <taxon>Alphaproteobacteria</taxon>
        <taxon>Hyphomicrobiales</taxon>
        <taxon>Phreatobacteraceae</taxon>
        <taxon>Candidatus Raskinella</taxon>
    </lineage>
</organism>
<dbReference type="STRING" id="1827387.A4S15_10735"/>
<evidence type="ECO:0000313" key="2">
    <source>
        <dbReference type="EMBL" id="OQW51686.1"/>
    </source>
</evidence>
<gene>
    <name evidence="2" type="ORF">A4S15_10735</name>
</gene>
<dbReference type="Proteomes" id="UP000192872">
    <property type="component" value="Unassembled WGS sequence"/>
</dbReference>
<dbReference type="CDD" id="cd05379">
    <property type="entry name" value="CAP_bacterial"/>
    <property type="match status" value="1"/>
</dbReference>
<dbReference type="InterPro" id="IPR035940">
    <property type="entry name" value="CAP_sf"/>
</dbReference>
<evidence type="ECO:0000313" key="3">
    <source>
        <dbReference type="Proteomes" id="UP000192872"/>
    </source>
</evidence>
<name>A0A1W9HW57_9HYPH</name>
<comment type="caution">
    <text evidence="2">The sequence shown here is derived from an EMBL/GenBank/DDBJ whole genome shotgun (WGS) entry which is preliminary data.</text>
</comment>
<evidence type="ECO:0000259" key="1">
    <source>
        <dbReference type="Pfam" id="PF00188"/>
    </source>
</evidence>
<dbReference type="EMBL" id="LWDL01000018">
    <property type="protein sequence ID" value="OQW51686.1"/>
    <property type="molecule type" value="Genomic_DNA"/>
</dbReference>
<dbReference type="Gene3D" id="3.40.33.10">
    <property type="entry name" value="CAP"/>
    <property type="match status" value="1"/>
</dbReference>
<dbReference type="Pfam" id="PF00188">
    <property type="entry name" value="CAP"/>
    <property type="match status" value="1"/>
</dbReference>
<feature type="domain" description="SCP" evidence="1">
    <location>
        <begin position="24"/>
        <end position="130"/>
    </location>
</feature>
<sequence length="149" mass="15716">MLSACAGPPRRDITATTSDEPQALAAINAYRAQAGLQPVRLDPALRAAALRQAVAMGEAGLLSHEIAGALRQRLDAVGVRDVIAAENISRGTPDVTRAILSWRGSPPHDRNLRLADATRIGLARADGAGGPWWALVLAGDQREGARWSL</sequence>
<accession>A0A1W9HW57</accession>
<reference evidence="2 3" key="1">
    <citation type="journal article" date="2017" name="Water Res.">
        <title>Comammox in drinking water systems.</title>
        <authorList>
            <person name="Wang Y."/>
            <person name="Ma L."/>
            <person name="Mao Y."/>
            <person name="Jiang X."/>
            <person name="Xia Y."/>
            <person name="Yu K."/>
            <person name="Li B."/>
            <person name="Zhang T."/>
        </authorList>
    </citation>
    <scope>NUCLEOTIDE SEQUENCE [LARGE SCALE GENOMIC DNA]</scope>
    <source>
        <strain evidence="2">SG_bin8</strain>
    </source>
</reference>
<dbReference type="SUPFAM" id="SSF55797">
    <property type="entry name" value="PR-1-like"/>
    <property type="match status" value="1"/>
</dbReference>
<dbReference type="PANTHER" id="PTHR31157">
    <property type="entry name" value="SCP DOMAIN-CONTAINING PROTEIN"/>
    <property type="match status" value="1"/>
</dbReference>
<dbReference type="RefSeq" id="WP_376803098.1">
    <property type="nucleotide sequence ID" value="NZ_DBNB01000034.1"/>
</dbReference>
<dbReference type="PANTHER" id="PTHR31157:SF1">
    <property type="entry name" value="SCP DOMAIN-CONTAINING PROTEIN"/>
    <property type="match status" value="1"/>
</dbReference>
<proteinExistence type="predicted"/>